<sequence>MKAAVYRRFGGPDVVHVEHIADLEPKADELLIRVHASTVSAADHRSRSRDIPAGLAIPSALVLGFFRPRRPVLGMDAAGIVEKTGDDIQGFAPGDEVAVMLGSRFGGHAEYALVKATDAVVHKPRGLRFNAAASLIFGGITAQAYLNQATVQADTSILVNGASGAVGSAFVQIASAVGAHVTAVCSRSNHALVTDLGAQRTIDYRTHDFTEDGTTYDVIVDCVGNAPVARVADSVRRGGAVLLVAADLRSLIHAKRDARRHGISVITGPGPYRAADLQHVMYLAEVGDIRPVIDRTYPLDDIAQAHRYVDTGRKRGSVVIQVAQAIQTIPPSATGESATTAAVSNRR</sequence>
<dbReference type="InterPro" id="IPR052733">
    <property type="entry name" value="Chloroplast_QOR"/>
</dbReference>
<dbReference type="CDD" id="cd08267">
    <property type="entry name" value="MDR1"/>
    <property type="match status" value="1"/>
</dbReference>
<dbReference type="InterPro" id="IPR011032">
    <property type="entry name" value="GroES-like_sf"/>
</dbReference>
<dbReference type="Gene3D" id="3.40.50.720">
    <property type="entry name" value="NAD(P)-binding Rossmann-like Domain"/>
    <property type="match status" value="1"/>
</dbReference>
<evidence type="ECO:0000313" key="3">
    <source>
        <dbReference type="Proteomes" id="UP001500326"/>
    </source>
</evidence>
<name>A0ABN2S2X7_9MICO</name>
<dbReference type="Pfam" id="PF13602">
    <property type="entry name" value="ADH_zinc_N_2"/>
    <property type="match status" value="1"/>
</dbReference>
<feature type="domain" description="Enoyl reductase (ER)" evidence="1">
    <location>
        <begin position="10"/>
        <end position="320"/>
    </location>
</feature>
<dbReference type="PANTHER" id="PTHR44013:SF1">
    <property type="entry name" value="ZINC-TYPE ALCOHOL DEHYDROGENASE-LIKE PROTEIN C16A3.02C"/>
    <property type="match status" value="1"/>
</dbReference>
<dbReference type="Pfam" id="PF08240">
    <property type="entry name" value="ADH_N"/>
    <property type="match status" value="1"/>
</dbReference>
<reference evidence="2 3" key="1">
    <citation type="journal article" date="2019" name="Int. J. Syst. Evol. Microbiol.">
        <title>The Global Catalogue of Microorganisms (GCM) 10K type strain sequencing project: providing services to taxonomists for standard genome sequencing and annotation.</title>
        <authorList>
            <consortium name="The Broad Institute Genomics Platform"/>
            <consortium name="The Broad Institute Genome Sequencing Center for Infectious Disease"/>
            <person name="Wu L."/>
            <person name="Ma J."/>
        </authorList>
    </citation>
    <scope>NUCLEOTIDE SEQUENCE [LARGE SCALE GENOMIC DNA]</scope>
    <source>
        <strain evidence="2 3">JCM 14902</strain>
    </source>
</reference>
<dbReference type="RefSeq" id="WP_344059312.1">
    <property type="nucleotide sequence ID" value="NZ_BAAAOH010000001.1"/>
</dbReference>
<dbReference type="InterPro" id="IPR036291">
    <property type="entry name" value="NAD(P)-bd_dom_sf"/>
</dbReference>
<dbReference type="Proteomes" id="UP001500326">
    <property type="component" value="Unassembled WGS sequence"/>
</dbReference>
<dbReference type="EMBL" id="BAAAOH010000001">
    <property type="protein sequence ID" value="GAA1979468.1"/>
    <property type="molecule type" value="Genomic_DNA"/>
</dbReference>
<dbReference type="PANTHER" id="PTHR44013">
    <property type="entry name" value="ZINC-TYPE ALCOHOL DEHYDROGENASE-LIKE PROTEIN C16A3.02C"/>
    <property type="match status" value="1"/>
</dbReference>
<keyword evidence="3" id="KW-1185">Reference proteome</keyword>
<accession>A0ABN2S2X7</accession>
<protein>
    <submittedName>
        <fullName evidence="2">NAD(P)-dependent alcohol dehydrogenase</fullName>
    </submittedName>
</protein>
<dbReference type="SUPFAM" id="SSF50129">
    <property type="entry name" value="GroES-like"/>
    <property type="match status" value="1"/>
</dbReference>
<gene>
    <name evidence="2" type="ORF">GCM10009777_11070</name>
</gene>
<dbReference type="InterPro" id="IPR020843">
    <property type="entry name" value="ER"/>
</dbReference>
<dbReference type="SUPFAM" id="SSF51735">
    <property type="entry name" value="NAD(P)-binding Rossmann-fold domains"/>
    <property type="match status" value="1"/>
</dbReference>
<dbReference type="SMART" id="SM00829">
    <property type="entry name" value="PKS_ER"/>
    <property type="match status" value="1"/>
</dbReference>
<dbReference type="InterPro" id="IPR013154">
    <property type="entry name" value="ADH-like_N"/>
</dbReference>
<proteinExistence type="predicted"/>
<comment type="caution">
    <text evidence="2">The sequence shown here is derived from an EMBL/GenBank/DDBJ whole genome shotgun (WGS) entry which is preliminary data.</text>
</comment>
<evidence type="ECO:0000259" key="1">
    <source>
        <dbReference type="SMART" id="SM00829"/>
    </source>
</evidence>
<organism evidence="2 3">
    <name type="scientific">Microbacterium pumilum</name>
    <dbReference type="NCBI Taxonomy" id="344165"/>
    <lineage>
        <taxon>Bacteria</taxon>
        <taxon>Bacillati</taxon>
        <taxon>Actinomycetota</taxon>
        <taxon>Actinomycetes</taxon>
        <taxon>Micrococcales</taxon>
        <taxon>Microbacteriaceae</taxon>
        <taxon>Microbacterium</taxon>
    </lineage>
</organism>
<dbReference type="Gene3D" id="3.90.180.10">
    <property type="entry name" value="Medium-chain alcohol dehydrogenases, catalytic domain"/>
    <property type="match status" value="1"/>
</dbReference>
<evidence type="ECO:0000313" key="2">
    <source>
        <dbReference type="EMBL" id="GAA1979468.1"/>
    </source>
</evidence>